<evidence type="ECO:0000256" key="11">
    <source>
        <dbReference type="ARBA" id="ARBA00023014"/>
    </source>
</evidence>
<keyword evidence="12" id="KW-0234">DNA repair</keyword>
<reference evidence="16 17" key="1">
    <citation type="submission" date="2016-10" db="EMBL/GenBank/DDBJ databases">
        <title>Flavobacterium gilvum sp. nov., isolated from stream water.</title>
        <authorList>
            <person name="Shin S.-K."/>
            <person name="Cho Y.-J."/>
            <person name="Yi H."/>
        </authorList>
    </citation>
    <scope>NUCLEOTIDE SEQUENCE [LARGE SCALE GENOMIC DNA]</scope>
    <source>
        <strain evidence="16 17">EM1308</strain>
    </source>
</reference>
<dbReference type="CDD" id="cd03431">
    <property type="entry name" value="NUDIX_DNA_Glycosylase_C-MutY"/>
    <property type="match status" value="1"/>
</dbReference>
<dbReference type="KEGG" id="fgl:EM308_06000"/>
<keyword evidence="8 14" id="KW-0227">DNA damage</keyword>
<dbReference type="InterPro" id="IPR000445">
    <property type="entry name" value="HhH_motif"/>
</dbReference>
<dbReference type="SUPFAM" id="SSF48150">
    <property type="entry name" value="DNA-glycosylase"/>
    <property type="match status" value="1"/>
</dbReference>
<keyword evidence="13 14" id="KW-0326">Glycosidase</keyword>
<evidence type="ECO:0000256" key="1">
    <source>
        <dbReference type="ARBA" id="ARBA00000843"/>
    </source>
</evidence>
<dbReference type="SMART" id="SM00478">
    <property type="entry name" value="ENDO3c"/>
    <property type="match status" value="1"/>
</dbReference>
<evidence type="ECO:0000256" key="14">
    <source>
        <dbReference type="RuleBase" id="RU365096"/>
    </source>
</evidence>
<evidence type="ECO:0000256" key="3">
    <source>
        <dbReference type="ARBA" id="ARBA00008343"/>
    </source>
</evidence>
<keyword evidence="9" id="KW-0378">Hydrolase</keyword>
<keyword evidence="11" id="KW-0411">Iron-sulfur</keyword>
<dbReference type="Pfam" id="PF14815">
    <property type="entry name" value="NUDIX_4"/>
    <property type="match status" value="1"/>
</dbReference>
<gene>
    <name evidence="16" type="ORF">EM308_06000</name>
</gene>
<evidence type="ECO:0000313" key="17">
    <source>
        <dbReference type="Proteomes" id="UP000175968"/>
    </source>
</evidence>
<dbReference type="EC" id="3.2.2.31" evidence="4 14"/>
<dbReference type="Gene3D" id="3.90.79.10">
    <property type="entry name" value="Nucleoside Triphosphate Pyrophosphohydrolase"/>
    <property type="match status" value="1"/>
</dbReference>
<dbReference type="PANTHER" id="PTHR42944:SF1">
    <property type="entry name" value="ADENINE DNA GLYCOSYLASE"/>
    <property type="match status" value="1"/>
</dbReference>
<evidence type="ECO:0000313" key="16">
    <source>
        <dbReference type="EMBL" id="AOW09094.1"/>
    </source>
</evidence>
<dbReference type="Pfam" id="PF00633">
    <property type="entry name" value="HHH"/>
    <property type="match status" value="1"/>
</dbReference>
<evidence type="ECO:0000256" key="2">
    <source>
        <dbReference type="ARBA" id="ARBA00002933"/>
    </source>
</evidence>
<dbReference type="InterPro" id="IPR005760">
    <property type="entry name" value="A/G_AdeGlyc_MutY"/>
</dbReference>
<dbReference type="GO" id="GO:0032357">
    <property type="term" value="F:oxidized purine DNA binding"/>
    <property type="evidence" value="ECO:0007669"/>
    <property type="project" value="TreeGrafter"/>
</dbReference>
<dbReference type="EMBL" id="CP017479">
    <property type="protein sequence ID" value="AOW09094.1"/>
    <property type="molecule type" value="Genomic_DNA"/>
</dbReference>
<dbReference type="InterPro" id="IPR023170">
    <property type="entry name" value="HhH_base_excis_C"/>
</dbReference>
<evidence type="ECO:0000259" key="15">
    <source>
        <dbReference type="SMART" id="SM00478"/>
    </source>
</evidence>
<dbReference type="CDD" id="cd00056">
    <property type="entry name" value="ENDO3c"/>
    <property type="match status" value="1"/>
</dbReference>
<feature type="domain" description="HhH-GPD" evidence="15">
    <location>
        <begin position="35"/>
        <end position="186"/>
    </location>
</feature>
<accession>A0AAC9I2L9</accession>
<proteinExistence type="inferred from homology"/>
<name>A0AAC9I2L9_9FLAO</name>
<evidence type="ECO:0000256" key="10">
    <source>
        <dbReference type="ARBA" id="ARBA00023004"/>
    </source>
</evidence>
<evidence type="ECO:0000256" key="12">
    <source>
        <dbReference type="ARBA" id="ARBA00023204"/>
    </source>
</evidence>
<dbReference type="SUPFAM" id="SSF55811">
    <property type="entry name" value="Nudix"/>
    <property type="match status" value="1"/>
</dbReference>
<dbReference type="GO" id="GO:0000701">
    <property type="term" value="F:purine-specific mismatch base pair DNA N-glycosylase activity"/>
    <property type="evidence" value="ECO:0007669"/>
    <property type="project" value="UniProtKB-EC"/>
</dbReference>
<dbReference type="FunFam" id="1.10.340.30:FF:000002">
    <property type="entry name" value="Adenine DNA glycosylase"/>
    <property type="match status" value="1"/>
</dbReference>
<dbReference type="InterPro" id="IPR015797">
    <property type="entry name" value="NUDIX_hydrolase-like_dom_sf"/>
</dbReference>
<evidence type="ECO:0000256" key="4">
    <source>
        <dbReference type="ARBA" id="ARBA00012045"/>
    </source>
</evidence>
<dbReference type="NCBIfam" id="TIGR01084">
    <property type="entry name" value="mutY"/>
    <property type="match status" value="1"/>
</dbReference>
<comment type="function">
    <text evidence="2">Adenine glycosylase active on G-A mispairs. MutY also corrects error-prone DNA synthesis past GO lesions which are due to the oxidatively damaged form of guanine: 7,8-dihydro-8-oxoguanine (8-oxo-dGTP).</text>
</comment>
<dbReference type="Gene3D" id="1.10.1670.10">
    <property type="entry name" value="Helix-hairpin-Helix base-excision DNA repair enzymes (C-terminal)"/>
    <property type="match status" value="1"/>
</dbReference>
<dbReference type="GO" id="GO:0051539">
    <property type="term" value="F:4 iron, 4 sulfur cluster binding"/>
    <property type="evidence" value="ECO:0007669"/>
    <property type="project" value="UniProtKB-UniRule"/>
</dbReference>
<protein>
    <recommendedName>
        <fullName evidence="5 14">Adenine DNA glycosylase</fullName>
        <ecNumber evidence="4 14">3.2.2.31</ecNumber>
    </recommendedName>
</protein>
<comment type="cofactor">
    <cofactor evidence="14">
        <name>[4Fe-4S] cluster</name>
        <dbReference type="ChEBI" id="CHEBI:49883"/>
    </cofactor>
    <text evidence="14">Binds 1 [4Fe-4S] cluster.</text>
</comment>
<evidence type="ECO:0000256" key="13">
    <source>
        <dbReference type="ARBA" id="ARBA00023295"/>
    </source>
</evidence>
<dbReference type="InterPro" id="IPR029119">
    <property type="entry name" value="MutY_C"/>
</dbReference>
<dbReference type="Gene3D" id="1.10.340.30">
    <property type="entry name" value="Hypothetical protein, domain 2"/>
    <property type="match status" value="1"/>
</dbReference>
<dbReference type="InterPro" id="IPR011257">
    <property type="entry name" value="DNA_glycosylase"/>
</dbReference>
<keyword evidence="6" id="KW-0004">4Fe-4S</keyword>
<evidence type="ECO:0000256" key="6">
    <source>
        <dbReference type="ARBA" id="ARBA00022485"/>
    </source>
</evidence>
<comment type="catalytic activity">
    <reaction evidence="1 14">
        <text>Hydrolyzes free adenine bases from 7,8-dihydro-8-oxoguanine:adenine mismatched double-stranded DNA, leaving an apurinic site.</text>
        <dbReference type="EC" id="3.2.2.31"/>
    </reaction>
</comment>
<sequence>MKFHNILIKWYLQNKRDLPWRKTTDPYPIWLSEIMLQQTRVAQGMPYFLAFTTTFPTVFDLAKAEEEQVLKLWQGLGYYSRARNLHKTAQTIAFDRNGIFPDNYTELLKLKGIGEYTAAAIASFSYNECVPVVDGNVFRVLSRYFDVETDIAQASAKKEFAALAFELMPKENPALFNQAIMEFGALQCVPKNPNCTECVFATSCAALQKKKVHLLPVKLKKTKVRNRYFNYIVAVDEMEKTFIRKRTEKGIWHNLYEFPLLETEKPEDFETLAQKINQTFFPKNEIESLILYNEESIVHKLSHQHLYIKFWKASLKGEIKNGIDLDTAKTFPFPIVIHNFIEDKL</sequence>
<evidence type="ECO:0000256" key="5">
    <source>
        <dbReference type="ARBA" id="ARBA00022023"/>
    </source>
</evidence>
<dbReference type="RefSeq" id="WP_035634376.1">
    <property type="nucleotide sequence ID" value="NZ_CP017479.1"/>
</dbReference>
<dbReference type="GO" id="GO:0035485">
    <property type="term" value="F:adenine/guanine mispair binding"/>
    <property type="evidence" value="ECO:0007669"/>
    <property type="project" value="TreeGrafter"/>
</dbReference>
<evidence type="ECO:0000256" key="8">
    <source>
        <dbReference type="ARBA" id="ARBA00022763"/>
    </source>
</evidence>
<dbReference type="GO" id="GO:0034039">
    <property type="term" value="F:8-oxo-7,8-dihydroguanine DNA N-glycosylase activity"/>
    <property type="evidence" value="ECO:0007669"/>
    <property type="project" value="TreeGrafter"/>
</dbReference>
<evidence type="ECO:0000256" key="7">
    <source>
        <dbReference type="ARBA" id="ARBA00022723"/>
    </source>
</evidence>
<dbReference type="GO" id="GO:0006298">
    <property type="term" value="P:mismatch repair"/>
    <property type="evidence" value="ECO:0007669"/>
    <property type="project" value="TreeGrafter"/>
</dbReference>
<organism evidence="16 17">
    <name type="scientific">Flavobacterium gilvum</name>
    <dbReference type="NCBI Taxonomy" id="1492737"/>
    <lineage>
        <taxon>Bacteria</taxon>
        <taxon>Pseudomonadati</taxon>
        <taxon>Bacteroidota</taxon>
        <taxon>Flavobacteriia</taxon>
        <taxon>Flavobacteriales</taxon>
        <taxon>Flavobacteriaceae</taxon>
        <taxon>Flavobacterium</taxon>
    </lineage>
</organism>
<dbReference type="InterPro" id="IPR044298">
    <property type="entry name" value="MIG/MutY"/>
</dbReference>
<dbReference type="GO" id="GO:0046872">
    <property type="term" value="F:metal ion binding"/>
    <property type="evidence" value="ECO:0007669"/>
    <property type="project" value="UniProtKB-UniRule"/>
</dbReference>
<evidence type="ECO:0000256" key="9">
    <source>
        <dbReference type="ARBA" id="ARBA00022801"/>
    </source>
</evidence>
<comment type="similarity">
    <text evidence="3 14">Belongs to the Nth/MutY family.</text>
</comment>
<dbReference type="PANTHER" id="PTHR42944">
    <property type="entry name" value="ADENINE DNA GLYCOSYLASE"/>
    <property type="match status" value="1"/>
</dbReference>
<dbReference type="InterPro" id="IPR003265">
    <property type="entry name" value="HhH-GPD_domain"/>
</dbReference>
<keyword evidence="7" id="KW-0479">Metal-binding</keyword>
<dbReference type="Proteomes" id="UP000175968">
    <property type="component" value="Chromosome"/>
</dbReference>
<dbReference type="GO" id="GO:0006284">
    <property type="term" value="P:base-excision repair"/>
    <property type="evidence" value="ECO:0007669"/>
    <property type="project" value="UniProtKB-UniRule"/>
</dbReference>
<keyword evidence="17" id="KW-1185">Reference proteome</keyword>
<keyword evidence="10 14" id="KW-0408">Iron</keyword>
<dbReference type="AlphaFoldDB" id="A0AAC9I2L9"/>
<dbReference type="Pfam" id="PF00730">
    <property type="entry name" value="HhH-GPD"/>
    <property type="match status" value="1"/>
</dbReference>